<dbReference type="InterPro" id="IPR036061">
    <property type="entry name" value="CheW-like_dom_sf"/>
</dbReference>
<dbReference type="EMBL" id="JAOCZP010000001">
    <property type="protein sequence ID" value="MCT7374368.1"/>
    <property type="molecule type" value="Genomic_DNA"/>
</dbReference>
<dbReference type="SMART" id="SM00260">
    <property type="entry name" value="CheW"/>
    <property type="match status" value="1"/>
</dbReference>
<sequence>MAARKSSHSPIDWAAARQRLAAAREATEALLNPSPEKRQQILEAHAAALAARNVEAPAGPVTGTVSFTLSDKRYAIETRYVCGVVSLENVTPLPRTPSYVVGVYDLRGQLLPVFDLRIPLGLPTDAASPVGMAIACGEAQPEFLFLTDAVSEVADLTAGALADPEGDEAWVRGLAADGTTLLDGAAILNDRRFFIDDRQDTQAEGRGGRS</sequence>
<dbReference type="PANTHER" id="PTHR22617">
    <property type="entry name" value="CHEMOTAXIS SENSOR HISTIDINE KINASE-RELATED"/>
    <property type="match status" value="1"/>
</dbReference>
<accession>A0ABT2LL32</accession>
<evidence type="ECO:0000259" key="1">
    <source>
        <dbReference type="PROSITE" id="PS50851"/>
    </source>
</evidence>
<protein>
    <submittedName>
        <fullName evidence="2">Chemotaxis protein CheW</fullName>
    </submittedName>
</protein>
<dbReference type="Pfam" id="PF01584">
    <property type="entry name" value="CheW"/>
    <property type="match status" value="1"/>
</dbReference>
<organism evidence="2 3">
    <name type="scientific">Chelativorans salis</name>
    <dbReference type="NCBI Taxonomy" id="2978478"/>
    <lineage>
        <taxon>Bacteria</taxon>
        <taxon>Pseudomonadati</taxon>
        <taxon>Pseudomonadota</taxon>
        <taxon>Alphaproteobacteria</taxon>
        <taxon>Hyphomicrobiales</taxon>
        <taxon>Phyllobacteriaceae</taxon>
        <taxon>Chelativorans</taxon>
    </lineage>
</organism>
<feature type="domain" description="CheW-like" evidence="1">
    <location>
        <begin position="61"/>
        <end position="200"/>
    </location>
</feature>
<dbReference type="Proteomes" id="UP001320831">
    <property type="component" value="Unassembled WGS sequence"/>
</dbReference>
<reference evidence="2 3" key="1">
    <citation type="submission" date="2022-09" db="EMBL/GenBank/DDBJ databases">
        <title>Chelativorans salina sp. nov., a novel slightly halophilic bacterium isolated from a saline lake sediment enrichment.</title>
        <authorList>
            <person name="Gao L."/>
            <person name="Fang B.-Z."/>
            <person name="Li W.-J."/>
        </authorList>
    </citation>
    <scope>NUCLEOTIDE SEQUENCE [LARGE SCALE GENOMIC DNA]</scope>
    <source>
        <strain evidence="2 3">EGI FJ00035</strain>
    </source>
</reference>
<dbReference type="InterPro" id="IPR002545">
    <property type="entry name" value="CheW-lke_dom"/>
</dbReference>
<proteinExistence type="predicted"/>
<dbReference type="Gene3D" id="2.30.30.40">
    <property type="entry name" value="SH3 Domains"/>
    <property type="match status" value="1"/>
</dbReference>
<name>A0ABT2LL32_9HYPH</name>
<dbReference type="Gene3D" id="2.40.50.180">
    <property type="entry name" value="CheA-289, Domain 4"/>
    <property type="match status" value="1"/>
</dbReference>
<dbReference type="InterPro" id="IPR039315">
    <property type="entry name" value="CheW"/>
</dbReference>
<dbReference type="PANTHER" id="PTHR22617:SF23">
    <property type="entry name" value="CHEMOTAXIS PROTEIN CHEW"/>
    <property type="match status" value="1"/>
</dbReference>
<evidence type="ECO:0000313" key="3">
    <source>
        <dbReference type="Proteomes" id="UP001320831"/>
    </source>
</evidence>
<keyword evidence="3" id="KW-1185">Reference proteome</keyword>
<dbReference type="SUPFAM" id="SSF50341">
    <property type="entry name" value="CheW-like"/>
    <property type="match status" value="1"/>
</dbReference>
<gene>
    <name evidence="2" type="ORF">N5A92_04895</name>
</gene>
<evidence type="ECO:0000313" key="2">
    <source>
        <dbReference type="EMBL" id="MCT7374368.1"/>
    </source>
</evidence>
<dbReference type="PROSITE" id="PS50851">
    <property type="entry name" value="CHEW"/>
    <property type="match status" value="1"/>
</dbReference>
<comment type="caution">
    <text evidence="2">The sequence shown here is derived from an EMBL/GenBank/DDBJ whole genome shotgun (WGS) entry which is preliminary data.</text>
</comment>
<dbReference type="RefSeq" id="WP_260900756.1">
    <property type="nucleotide sequence ID" value="NZ_JAOCZP010000001.1"/>
</dbReference>